<feature type="non-terminal residue" evidence="1">
    <location>
        <position position="120"/>
    </location>
</feature>
<proteinExistence type="predicted"/>
<dbReference type="EMBL" id="BARS01028791">
    <property type="protein sequence ID" value="GAF99566.1"/>
    <property type="molecule type" value="Genomic_DNA"/>
</dbReference>
<evidence type="ECO:0000313" key="1">
    <source>
        <dbReference type="EMBL" id="GAF99566.1"/>
    </source>
</evidence>
<reference evidence="1" key="1">
    <citation type="journal article" date="2014" name="Front. Microbiol.">
        <title>High frequency of phylogenetically diverse reductive dehalogenase-homologous genes in deep subseafloor sedimentary metagenomes.</title>
        <authorList>
            <person name="Kawai M."/>
            <person name="Futagami T."/>
            <person name="Toyoda A."/>
            <person name="Takaki Y."/>
            <person name="Nishi S."/>
            <person name="Hori S."/>
            <person name="Arai W."/>
            <person name="Tsubouchi T."/>
            <person name="Morono Y."/>
            <person name="Uchiyama I."/>
            <person name="Ito T."/>
            <person name="Fujiyama A."/>
            <person name="Inagaki F."/>
            <person name="Takami H."/>
        </authorList>
    </citation>
    <scope>NUCLEOTIDE SEQUENCE</scope>
    <source>
        <strain evidence="1">Expedition CK06-06</strain>
    </source>
</reference>
<organism evidence="1">
    <name type="scientific">marine sediment metagenome</name>
    <dbReference type="NCBI Taxonomy" id="412755"/>
    <lineage>
        <taxon>unclassified sequences</taxon>
        <taxon>metagenomes</taxon>
        <taxon>ecological metagenomes</taxon>
    </lineage>
</organism>
<comment type="caution">
    <text evidence="1">The sequence shown here is derived from an EMBL/GenBank/DDBJ whole genome shotgun (WGS) entry which is preliminary data.</text>
</comment>
<dbReference type="AlphaFoldDB" id="X0UJW3"/>
<gene>
    <name evidence="1" type="ORF">S01H1_45091</name>
</gene>
<accession>X0UJW3</accession>
<sequence>MGKAKFFIIPLLLLVVLGVPLAYYYGVLADSFNRQLNHIVNPYRFDIGKWEVLTLTAELERLTGESPAVSVNDTAVVNAYFDNLERIKGLEGSIAAINAGAGGDNLDALEDELAALLAEN</sequence>
<protein>
    <submittedName>
        <fullName evidence="1">Uncharacterized protein</fullName>
    </submittedName>
</protein>
<name>X0UJW3_9ZZZZ</name>